<dbReference type="Proteomes" id="UP000000599">
    <property type="component" value="Chromosome D"/>
</dbReference>
<dbReference type="NCBIfam" id="TIGR00450">
    <property type="entry name" value="mnmE_trmE_thdF"/>
    <property type="match status" value="1"/>
</dbReference>
<evidence type="ECO:0000259" key="6">
    <source>
        <dbReference type="PROSITE" id="PS51709"/>
    </source>
</evidence>
<dbReference type="InterPro" id="IPR004520">
    <property type="entry name" value="GTPase_MnmE"/>
</dbReference>
<comment type="similarity">
    <text evidence="1 5">Belongs to the TRAFAC class TrmE-Era-EngA-EngB-Septin-like GTPase superfamily. TrmE GTPase family.</text>
</comment>
<dbReference type="eggNOG" id="KOG1191">
    <property type="taxonomic scope" value="Eukaryota"/>
</dbReference>
<gene>
    <name evidence="7" type="ordered locus">DEHA2D18546g</name>
</gene>
<dbReference type="EMBL" id="CR382136">
    <property type="protein sequence ID" value="CAR65707.1"/>
    <property type="molecule type" value="Genomic_DNA"/>
</dbReference>
<dbReference type="GeneID" id="8998575"/>
<dbReference type="HAMAP" id="MF_00379">
    <property type="entry name" value="GTPase_MnmE"/>
    <property type="match status" value="1"/>
</dbReference>
<evidence type="ECO:0000256" key="3">
    <source>
        <dbReference type="ARBA" id="ARBA00022741"/>
    </source>
</evidence>
<evidence type="ECO:0000256" key="5">
    <source>
        <dbReference type="RuleBase" id="RU003313"/>
    </source>
</evidence>
<dbReference type="InterPro" id="IPR027417">
    <property type="entry name" value="P-loop_NTPase"/>
</dbReference>
<dbReference type="RefSeq" id="XP_002770353.1">
    <property type="nucleotide sequence ID" value="XM_002770307.1"/>
</dbReference>
<dbReference type="PANTHER" id="PTHR42714">
    <property type="entry name" value="TRNA MODIFICATION GTPASE GTPBP3"/>
    <property type="match status" value="1"/>
</dbReference>
<dbReference type="Pfam" id="PF01926">
    <property type="entry name" value="MMR_HSR1"/>
    <property type="match status" value="1"/>
</dbReference>
<dbReference type="InterPro" id="IPR005225">
    <property type="entry name" value="Small_GTP-bd"/>
</dbReference>
<dbReference type="OMA" id="EFHCHGG"/>
<dbReference type="Pfam" id="PF12631">
    <property type="entry name" value="MnmE_helical"/>
    <property type="match status" value="1"/>
</dbReference>
<sequence length="516" mass="57238">MIFIRNIKNLVVNSPTKLFSFGPYFPRKSYYSTATMDYKPTIYALSTKLARSAIGVIRVSGSQSQYIYNQLTKTSKSPKLKIASVRKLYSQEDILLDEALTLYFKSPKTYTGEDILELHLHGGTAIIQSVLNAIKKLHEPNKGINIRYAENGEFSRRAFINGRFDLTEIEGIREMIDAETESQRVAALSSLTGDTKKTFAKWREEIVKNVALLTTVIDFGEDHDIEEVAQLFDTVEQNMDTLTGEINTFLRKVLSSEVLMKGIKLILLGPPNAGKSSLLNYLANKEAAIVSDIAGTTRDVIDVPLDINGYKVIVGDTAGIRTTTNADKIELEGIKRAKLKSLGGDLVLVVLPLEDNSYIDYSDLVSHINLLKDEEKEIVVVLNKQDLLSSSNFTKNEIIQSYSEKLILPVENFHLVSCITGDGISELMCVLTDIFKAISLTETTDPIVISARAQDILRNDVIYGIEQFKIWREQDDVVLASESLKQAAEGIGKITGEAIGVEEVLGVVFSSFCIGK</sequence>
<keyword evidence="8" id="KW-1185">Reference proteome</keyword>
<reference evidence="7 8" key="1">
    <citation type="journal article" date="2004" name="Nature">
        <title>Genome evolution in yeasts.</title>
        <authorList>
            <consortium name="Genolevures"/>
            <person name="Dujon B."/>
            <person name="Sherman D."/>
            <person name="Fischer G."/>
            <person name="Durrens P."/>
            <person name="Casaregola S."/>
            <person name="Lafontaine I."/>
            <person name="de Montigny J."/>
            <person name="Marck C."/>
            <person name="Neuveglise C."/>
            <person name="Talla E."/>
            <person name="Goffard N."/>
            <person name="Frangeul L."/>
            <person name="Aigle M."/>
            <person name="Anthouard V."/>
            <person name="Babour A."/>
            <person name="Barbe V."/>
            <person name="Barnay S."/>
            <person name="Blanchin S."/>
            <person name="Beckerich J.M."/>
            <person name="Beyne E."/>
            <person name="Bleykasten C."/>
            <person name="Boisrame A."/>
            <person name="Boyer J."/>
            <person name="Cattolico L."/>
            <person name="Confanioleri F."/>
            <person name="de Daruvar A."/>
            <person name="Despons L."/>
            <person name="Fabre E."/>
            <person name="Fairhead C."/>
            <person name="Ferry-Dumazet H."/>
            <person name="Groppi A."/>
            <person name="Hantraye F."/>
            <person name="Hennequin C."/>
            <person name="Jauniaux N."/>
            <person name="Joyet P."/>
            <person name="Kachouri R."/>
            <person name="Kerrest A."/>
            <person name="Koszul R."/>
            <person name="Lemaire M."/>
            <person name="Lesur I."/>
            <person name="Ma L."/>
            <person name="Muller H."/>
            <person name="Nicaud J.M."/>
            <person name="Nikolski M."/>
            <person name="Oztas S."/>
            <person name="Ozier-Kalogeropoulos O."/>
            <person name="Pellenz S."/>
            <person name="Potier S."/>
            <person name="Richard G.F."/>
            <person name="Straub M.L."/>
            <person name="Suleau A."/>
            <person name="Swennene D."/>
            <person name="Tekaia F."/>
            <person name="Wesolowski-Louvel M."/>
            <person name="Westhof E."/>
            <person name="Wirth B."/>
            <person name="Zeniou-Meyer M."/>
            <person name="Zivanovic I."/>
            <person name="Bolotin-Fukuhara M."/>
            <person name="Thierry A."/>
            <person name="Bouchier C."/>
            <person name="Caudron B."/>
            <person name="Scarpelli C."/>
            <person name="Gaillardin C."/>
            <person name="Weissenbach J."/>
            <person name="Wincker P."/>
            <person name="Souciet J.L."/>
        </authorList>
    </citation>
    <scope>NUCLEOTIDE SEQUENCE [LARGE SCALE GENOMIC DNA]</scope>
    <source>
        <strain evidence="8">ATCC 36239 / CBS 767 / BCRC 21394 / JCM 1990 / NBRC 0083 / IGC 2968</strain>
    </source>
</reference>
<accession>B5RTL9</accession>
<evidence type="ECO:0000256" key="1">
    <source>
        <dbReference type="ARBA" id="ARBA00011043"/>
    </source>
</evidence>
<dbReference type="FunCoup" id="B5RTL9">
    <property type="interactions" value="470"/>
</dbReference>
<dbReference type="HOGENOM" id="CLU_019624_3_1_1"/>
<dbReference type="Gene3D" id="3.30.1360.120">
    <property type="entry name" value="Probable tRNA modification gtpase trme, domain 1"/>
    <property type="match status" value="1"/>
</dbReference>
<dbReference type="Pfam" id="PF10396">
    <property type="entry name" value="TrmE_N"/>
    <property type="match status" value="1"/>
</dbReference>
<dbReference type="InterPro" id="IPR027368">
    <property type="entry name" value="MnmE_dom2"/>
</dbReference>
<dbReference type="GO" id="GO:0003924">
    <property type="term" value="F:GTPase activity"/>
    <property type="evidence" value="ECO:0007669"/>
    <property type="project" value="InterPro"/>
</dbReference>
<dbReference type="STRING" id="284592.B5RTL9"/>
<dbReference type="InterPro" id="IPR006073">
    <property type="entry name" value="GTP-bd"/>
</dbReference>
<dbReference type="GO" id="GO:0005525">
    <property type="term" value="F:GTP binding"/>
    <property type="evidence" value="ECO:0007669"/>
    <property type="project" value="UniProtKB-KW"/>
</dbReference>
<dbReference type="InterPro" id="IPR025867">
    <property type="entry name" value="MnmE_helical"/>
</dbReference>
<proteinExistence type="inferred from homology"/>
<dbReference type="GO" id="GO:0030488">
    <property type="term" value="P:tRNA methylation"/>
    <property type="evidence" value="ECO:0007669"/>
    <property type="project" value="TreeGrafter"/>
</dbReference>
<evidence type="ECO:0000256" key="4">
    <source>
        <dbReference type="ARBA" id="ARBA00023134"/>
    </source>
</evidence>
<dbReference type="InterPro" id="IPR031168">
    <property type="entry name" value="G_TrmE"/>
</dbReference>
<dbReference type="GO" id="GO:0005743">
    <property type="term" value="C:mitochondrial inner membrane"/>
    <property type="evidence" value="ECO:0007669"/>
    <property type="project" value="EnsemblFungi"/>
</dbReference>
<dbReference type="InterPro" id="IPR027266">
    <property type="entry name" value="TrmE/GcvT-like"/>
</dbReference>
<feature type="domain" description="TrmE-type G" evidence="6">
    <location>
        <begin position="262"/>
        <end position="436"/>
    </location>
</feature>
<evidence type="ECO:0000313" key="7">
    <source>
        <dbReference type="EMBL" id="CAR65707.1"/>
    </source>
</evidence>
<dbReference type="InterPro" id="IPR018948">
    <property type="entry name" value="GTP-bd_TrmE_N"/>
</dbReference>
<dbReference type="SUPFAM" id="SSF52540">
    <property type="entry name" value="P-loop containing nucleoside triphosphate hydrolases"/>
    <property type="match status" value="1"/>
</dbReference>
<dbReference type="CDD" id="cd14858">
    <property type="entry name" value="TrmE_N"/>
    <property type="match status" value="1"/>
</dbReference>
<dbReference type="GO" id="GO:0070899">
    <property type="term" value="P:mitochondrial tRNA wobble uridine modification"/>
    <property type="evidence" value="ECO:0007669"/>
    <property type="project" value="EnsemblFungi"/>
</dbReference>
<evidence type="ECO:0000313" key="8">
    <source>
        <dbReference type="Proteomes" id="UP000000599"/>
    </source>
</evidence>
<dbReference type="Gene3D" id="3.40.50.300">
    <property type="entry name" value="P-loop containing nucleotide triphosphate hydrolases"/>
    <property type="match status" value="1"/>
</dbReference>
<dbReference type="VEuPathDB" id="FungiDB:DEHA2D18546g"/>
<dbReference type="CDD" id="cd04164">
    <property type="entry name" value="trmE"/>
    <property type="match status" value="1"/>
</dbReference>
<dbReference type="KEGG" id="dha:DEHA2D18546g"/>
<dbReference type="NCBIfam" id="NF003661">
    <property type="entry name" value="PRK05291.1-3"/>
    <property type="match status" value="1"/>
</dbReference>
<protein>
    <submittedName>
        <fullName evidence="7">DEHA2D18546p</fullName>
    </submittedName>
</protein>
<dbReference type="InParanoid" id="B5RTL9"/>
<dbReference type="Gene3D" id="1.20.120.430">
    <property type="entry name" value="tRNA modification GTPase MnmE domain 2"/>
    <property type="match status" value="1"/>
</dbReference>
<organism evidence="7 8">
    <name type="scientific">Debaryomyces hansenii (strain ATCC 36239 / CBS 767 / BCRC 21394 / JCM 1990 / NBRC 0083 / IGC 2968)</name>
    <name type="common">Yeast</name>
    <name type="synonym">Torulaspora hansenii</name>
    <dbReference type="NCBI Taxonomy" id="284592"/>
    <lineage>
        <taxon>Eukaryota</taxon>
        <taxon>Fungi</taxon>
        <taxon>Dikarya</taxon>
        <taxon>Ascomycota</taxon>
        <taxon>Saccharomycotina</taxon>
        <taxon>Pichiomycetes</taxon>
        <taxon>Debaryomycetaceae</taxon>
        <taxon>Debaryomyces</taxon>
    </lineage>
</organism>
<dbReference type="OrthoDB" id="188276at2759"/>
<name>B5RTL9_DEBHA</name>
<dbReference type="NCBIfam" id="TIGR00231">
    <property type="entry name" value="small_GTP"/>
    <property type="match status" value="1"/>
</dbReference>
<keyword evidence="3 5" id="KW-0547">Nucleotide-binding</keyword>
<keyword evidence="4 5" id="KW-0342">GTP-binding</keyword>
<dbReference type="PROSITE" id="PS51709">
    <property type="entry name" value="G_TRME"/>
    <property type="match status" value="1"/>
</dbReference>
<dbReference type="AlphaFoldDB" id="B5RTL9"/>
<dbReference type="PANTHER" id="PTHR42714:SF2">
    <property type="entry name" value="TRNA MODIFICATION GTPASE GTPBP3, MITOCHONDRIAL"/>
    <property type="match status" value="1"/>
</dbReference>
<keyword evidence="2 5" id="KW-0819">tRNA processing</keyword>
<evidence type="ECO:0000256" key="2">
    <source>
        <dbReference type="ARBA" id="ARBA00022694"/>
    </source>
</evidence>